<reference evidence="3 4" key="1">
    <citation type="submission" date="2018-12" db="EMBL/GenBank/DDBJ databases">
        <title>Corynebacterium sanguinis sp. nov., a clinically-associated and environmental corynebacterium.</title>
        <authorList>
            <person name="Gonzales-Siles L."/>
            <person name="Jaen-Luchoro D."/>
            <person name="Cardew S."/>
            <person name="Inganas E."/>
            <person name="Ohlen M."/>
            <person name="Jensie-Markopolous S."/>
            <person name="Pinyeiro-Iglesias B."/>
            <person name="Molin K."/>
            <person name="Skovbjerg S."/>
            <person name="Svensson-Stadler L."/>
            <person name="Funke G."/>
            <person name="Moore E.R.B."/>
        </authorList>
    </citation>
    <scope>NUCLEOTIDE SEQUENCE [LARGE SCALE GENOMIC DNA]</scope>
    <source>
        <strain evidence="3 4">58734</strain>
    </source>
</reference>
<keyword evidence="5" id="KW-1185">Reference proteome</keyword>
<dbReference type="AlphaFoldDB" id="A0A6C1U1G6"/>
<evidence type="ECO:0000313" key="4">
    <source>
        <dbReference type="Proteomes" id="UP000336646"/>
    </source>
</evidence>
<dbReference type="EMBL" id="JACEOR010000166">
    <property type="protein sequence ID" value="MBA4504580.1"/>
    <property type="molecule type" value="Genomic_DNA"/>
</dbReference>
<accession>A0A6C1U1G6</accession>
<comment type="caution">
    <text evidence="3">The sequence shown here is derived from an EMBL/GenBank/DDBJ whole genome shotgun (WGS) entry which is preliminary data.</text>
</comment>
<feature type="transmembrane region" description="Helical" evidence="1">
    <location>
        <begin position="39"/>
        <end position="56"/>
    </location>
</feature>
<evidence type="ECO:0000313" key="5">
    <source>
        <dbReference type="Proteomes" id="UP000580709"/>
    </source>
</evidence>
<name>A0A6C1U1G6_9CORY</name>
<protein>
    <submittedName>
        <fullName evidence="3">Uncharacterized protein</fullName>
    </submittedName>
</protein>
<dbReference type="GeneID" id="74902237"/>
<evidence type="ECO:0000256" key="1">
    <source>
        <dbReference type="SAM" id="Phobius"/>
    </source>
</evidence>
<proteinExistence type="predicted"/>
<dbReference type="EMBL" id="RXIR01000002">
    <property type="protein sequence ID" value="TVS30064.1"/>
    <property type="molecule type" value="Genomic_DNA"/>
</dbReference>
<feature type="transmembrane region" description="Helical" evidence="1">
    <location>
        <begin position="91"/>
        <end position="109"/>
    </location>
</feature>
<dbReference type="Proteomes" id="UP000580709">
    <property type="component" value="Unassembled WGS sequence"/>
</dbReference>
<sequence>MPLTSTERRLNLAWLLVVALPSVGLCISCLRSAHTPWQFALGVASVACIAAALLRHVPTYSALAPRDFMSRSFPLLFASYVPSVIGHWQGGLALVALVHPLICYLFIASRERLHEWARRR</sequence>
<dbReference type="RefSeq" id="WP_144318089.1">
    <property type="nucleotide sequence ID" value="NZ_CP038157.1"/>
</dbReference>
<organism evidence="3 4">
    <name type="scientific">Corynebacterium sanguinis</name>
    <dbReference type="NCBI Taxonomy" id="2594913"/>
    <lineage>
        <taxon>Bacteria</taxon>
        <taxon>Bacillati</taxon>
        <taxon>Actinomycetota</taxon>
        <taxon>Actinomycetes</taxon>
        <taxon>Mycobacteriales</taxon>
        <taxon>Corynebacteriaceae</taxon>
        <taxon>Corynebacterium</taxon>
    </lineage>
</organism>
<keyword evidence="1" id="KW-1133">Transmembrane helix</keyword>
<dbReference type="Proteomes" id="UP000336646">
    <property type="component" value="Unassembled WGS sequence"/>
</dbReference>
<keyword evidence="1" id="KW-0812">Transmembrane</keyword>
<evidence type="ECO:0000313" key="3">
    <source>
        <dbReference type="EMBL" id="TVS30064.1"/>
    </source>
</evidence>
<gene>
    <name evidence="3" type="ORF">EKI59_01865</name>
    <name evidence="2" type="ORF">H0H28_04415</name>
</gene>
<reference evidence="2 5" key="2">
    <citation type="submission" date="2020-07" db="EMBL/GenBank/DDBJ databases">
        <authorList>
            <person name="Khare M."/>
        </authorList>
    </citation>
    <scope>NUCLEOTIDE SEQUENCE [LARGE SCALE GENOMIC DNA]</scope>
    <source>
        <strain evidence="2 5">P8776</strain>
    </source>
</reference>
<evidence type="ECO:0000313" key="2">
    <source>
        <dbReference type="EMBL" id="MBA4504580.1"/>
    </source>
</evidence>
<feature type="transmembrane region" description="Helical" evidence="1">
    <location>
        <begin position="12"/>
        <end position="33"/>
    </location>
</feature>
<keyword evidence="1" id="KW-0472">Membrane</keyword>